<proteinExistence type="predicted"/>
<reference evidence="2" key="1">
    <citation type="submission" date="2014-09" db="EMBL/GenBank/DDBJ databases">
        <authorList>
            <person name="Magalhaes I.L.F."/>
            <person name="Oliveira U."/>
            <person name="Santos F.R."/>
            <person name="Vidigal T.H.D.A."/>
            <person name="Brescovit A.D."/>
            <person name="Santos A.J."/>
        </authorList>
    </citation>
    <scope>NUCLEOTIDE SEQUENCE</scope>
    <source>
        <tissue evidence="2">Shoot tissue taken approximately 20 cm above the soil surface</tissue>
    </source>
</reference>
<organism evidence="2">
    <name type="scientific">Arundo donax</name>
    <name type="common">Giant reed</name>
    <name type="synonym">Donax arundinaceus</name>
    <dbReference type="NCBI Taxonomy" id="35708"/>
    <lineage>
        <taxon>Eukaryota</taxon>
        <taxon>Viridiplantae</taxon>
        <taxon>Streptophyta</taxon>
        <taxon>Embryophyta</taxon>
        <taxon>Tracheophyta</taxon>
        <taxon>Spermatophyta</taxon>
        <taxon>Magnoliopsida</taxon>
        <taxon>Liliopsida</taxon>
        <taxon>Poales</taxon>
        <taxon>Poaceae</taxon>
        <taxon>PACMAD clade</taxon>
        <taxon>Arundinoideae</taxon>
        <taxon>Arundineae</taxon>
        <taxon>Arundo</taxon>
    </lineage>
</organism>
<name>A0A0A9C7Y2_ARUDO</name>
<evidence type="ECO:0000313" key="2">
    <source>
        <dbReference type="EMBL" id="JAD71651.1"/>
    </source>
</evidence>
<protein>
    <submittedName>
        <fullName evidence="2">Uncharacterized protein</fullName>
    </submittedName>
</protein>
<dbReference type="EMBL" id="GBRH01226244">
    <property type="protein sequence ID" value="JAD71651.1"/>
    <property type="molecule type" value="Transcribed_RNA"/>
</dbReference>
<accession>A0A0A9C7Y2</accession>
<reference evidence="2" key="2">
    <citation type="journal article" date="2015" name="Data Brief">
        <title>Shoot transcriptome of the giant reed, Arundo donax.</title>
        <authorList>
            <person name="Barrero R.A."/>
            <person name="Guerrero F.D."/>
            <person name="Moolhuijzen P."/>
            <person name="Goolsby J.A."/>
            <person name="Tidwell J."/>
            <person name="Bellgard S.E."/>
            <person name="Bellgard M.I."/>
        </authorList>
    </citation>
    <scope>NUCLEOTIDE SEQUENCE</scope>
    <source>
        <tissue evidence="2">Shoot tissue taken approximately 20 cm above the soil surface</tissue>
    </source>
</reference>
<dbReference type="AlphaFoldDB" id="A0A0A9C7Y2"/>
<sequence length="152" mass="17688">MEHRISMCAALLESSSLKRIEASEPMESFVIDHVARYGEQETKSPSPSLWPPPWPHITFFFFSWRLSLGDCRRVQLDVRDVLRVRRRQVQLPEQRAVRDAGRVRVRQPGHAPQLGRHPPHRGRVQADHRRMAQRALLPPAHPSQLSMERGRQ</sequence>
<feature type="region of interest" description="Disordered" evidence="1">
    <location>
        <begin position="106"/>
        <end position="128"/>
    </location>
</feature>
<evidence type="ECO:0000256" key="1">
    <source>
        <dbReference type="SAM" id="MobiDB-lite"/>
    </source>
</evidence>